<evidence type="ECO:0000313" key="2">
    <source>
        <dbReference type="Proteomes" id="UP000242561"/>
    </source>
</evidence>
<dbReference type="RefSeq" id="WP_072559402.1">
    <property type="nucleotide sequence ID" value="NZ_CP018154.1"/>
</dbReference>
<dbReference type="InterPro" id="IPR008912">
    <property type="entry name" value="Uncharacterised_CoxE"/>
</dbReference>
<gene>
    <name evidence="1" type="ORF">LPB140_08075</name>
</gene>
<protein>
    <submittedName>
        <fullName evidence="1">VWA domain-containing protein</fullName>
    </submittedName>
</protein>
<dbReference type="STRING" id="1913578.LPB140_08075"/>
<proteinExistence type="predicted"/>
<dbReference type="PANTHER" id="PTHR39338">
    <property type="entry name" value="BLL5662 PROTEIN-RELATED"/>
    <property type="match status" value="1"/>
</dbReference>
<dbReference type="PANTHER" id="PTHR39338:SF7">
    <property type="entry name" value="BLL6692 PROTEIN"/>
    <property type="match status" value="1"/>
</dbReference>
<evidence type="ECO:0000313" key="1">
    <source>
        <dbReference type="EMBL" id="APG62753.1"/>
    </source>
</evidence>
<dbReference type="KEGG" id="sphl:LPB140_08075"/>
<sequence length="393" mass="45663">MFFNFMDELRAAGVPASLKEHLMLLEALDEEVINRSPEEFYYLSRAILVKDEAHLDRFDQIFDKMFKGIFSNIGSEENQIPEDWLKAVAEKYLSAEEMEKIKSMGSWEELMDTLKKRLEEQEKRHQGGNKWIGTGGTSPFGNSGYHPEGVRIGGESKHKKAVKVWQKREFQNLDNERELGTRNIKIALRRLRRFAREGAADELDIDGTISGTAKQGWLDIQMRPERRNAVKLLLLLDVGGSMDPFIKLCEELFSAATTEFKNMEFFYFHNCPYEGLWKDNNRRFTERTSTWDLMHKFPHDYKLIFVGDAAMSPYEISHPGGSVEHFNEESGATWMQRLTGTYPSAIWLNPVPKNQWNYSQSTKLMRQLMNDRMYPLTLEGLDEGMRTLTRKKS</sequence>
<dbReference type="Proteomes" id="UP000242561">
    <property type="component" value="Chromosome"/>
</dbReference>
<keyword evidence="2" id="KW-1185">Reference proteome</keyword>
<reference evidence="1 2" key="1">
    <citation type="submission" date="2016-11" db="EMBL/GenBank/DDBJ databases">
        <title>Sphingorhabdus sp. LPB0140, isolated from marine environment.</title>
        <authorList>
            <person name="Kim E."/>
            <person name="Yi H."/>
        </authorList>
    </citation>
    <scope>NUCLEOTIDE SEQUENCE [LARGE SCALE GENOMIC DNA]</scope>
    <source>
        <strain evidence="1 2">LPB0140</strain>
    </source>
</reference>
<name>A0A1L3JCG6_9SPHN</name>
<dbReference type="Pfam" id="PF05762">
    <property type="entry name" value="VWA_CoxE"/>
    <property type="match status" value="1"/>
</dbReference>
<organism evidence="1 2">
    <name type="scientific">Sphingorhabdus lutea</name>
    <dbReference type="NCBI Taxonomy" id="1913578"/>
    <lineage>
        <taxon>Bacteria</taxon>
        <taxon>Pseudomonadati</taxon>
        <taxon>Pseudomonadota</taxon>
        <taxon>Alphaproteobacteria</taxon>
        <taxon>Sphingomonadales</taxon>
        <taxon>Sphingomonadaceae</taxon>
        <taxon>Sphingorhabdus</taxon>
    </lineage>
</organism>
<dbReference type="AlphaFoldDB" id="A0A1L3JCG6"/>
<accession>A0A1L3JCG6</accession>
<dbReference type="EMBL" id="CP018154">
    <property type="protein sequence ID" value="APG62753.1"/>
    <property type="molecule type" value="Genomic_DNA"/>
</dbReference>
<dbReference type="OrthoDB" id="9764216at2"/>